<organism evidence="5">
    <name type="scientific">uncultured Avibacterium sp</name>
    <dbReference type="NCBI Taxonomy" id="1936169"/>
    <lineage>
        <taxon>Bacteria</taxon>
        <taxon>Pseudomonadati</taxon>
        <taxon>Pseudomonadota</taxon>
        <taxon>Gammaproteobacteria</taxon>
        <taxon>Pasteurellales</taxon>
        <taxon>Pasteurellaceae</taxon>
        <taxon>Avibacterium</taxon>
        <taxon>environmental samples</taxon>
    </lineage>
</organism>
<dbReference type="Gene3D" id="3.90.1780.10">
    <property type="entry name" value="Trimeric adhesin"/>
    <property type="match status" value="1"/>
</dbReference>
<evidence type="ECO:0000256" key="1">
    <source>
        <dbReference type="SAM" id="MobiDB-lite"/>
    </source>
</evidence>
<feature type="domain" description="Trimeric autotransporter adhesin YadA-like head" evidence="3">
    <location>
        <begin position="700"/>
        <end position="725"/>
    </location>
</feature>
<feature type="transmembrane region" description="Helical" evidence="2">
    <location>
        <begin position="46"/>
        <end position="69"/>
    </location>
</feature>
<feature type="domain" description="Trimeric autotransporter adhesin YadA-like head" evidence="3">
    <location>
        <begin position="1068"/>
        <end position="1090"/>
    </location>
</feature>
<dbReference type="SUPFAM" id="SSF101967">
    <property type="entry name" value="Adhesin YadA, collagen-binding domain"/>
    <property type="match status" value="6"/>
</dbReference>
<feature type="region of interest" description="Disordered" evidence="1">
    <location>
        <begin position="606"/>
        <end position="643"/>
    </location>
</feature>
<feature type="domain" description="Trimeric autotransporter adhesin YadA-like head" evidence="3">
    <location>
        <begin position="580"/>
        <end position="602"/>
    </location>
</feature>
<feature type="domain" description="Trimeric autotransporter adhesin YadA-like head" evidence="3">
    <location>
        <begin position="910"/>
        <end position="936"/>
    </location>
</feature>
<dbReference type="CDD" id="cd12820">
    <property type="entry name" value="LbR_YadA-like"/>
    <property type="match status" value="4"/>
</dbReference>
<dbReference type="InterPro" id="IPR008640">
    <property type="entry name" value="Adhesin_Head_dom"/>
</dbReference>
<feature type="domain" description="Trimeric autotransporter adhesin YadA-like head" evidence="3">
    <location>
        <begin position="276"/>
        <end position="292"/>
    </location>
</feature>
<gene>
    <name evidence="5" type="ORF">NCTC4101_01221</name>
</gene>
<dbReference type="Pfam" id="PF13018">
    <property type="entry name" value="ESPR"/>
    <property type="match status" value="1"/>
</dbReference>
<feature type="domain" description="Trimeric autotransporter adhesin YadA-like head" evidence="3">
    <location>
        <begin position="644"/>
        <end position="668"/>
    </location>
</feature>
<feature type="domain" description="Trimeric autotransporter adhesin YadA-like head" evidence="3">
    <location>
        <begin position="297"/>
        <end position="322"/>
    </location>
</feature>
<dbReference type="Pfam" id="PF05658">
    <property type="entry name" value="YadA_head"/>
    <property type="match status" value="19"/>
</dbReference>
<dbReference type="Gene3D" id="2.150.10.10">
    <property type="entry name" value="Serralysin-like metalloprotease, C-terminal"/>
    <property type="match status" value="8"/>
</dbReference>
<feature type="compositionally biased region" description="Low complexity" evidence="1">
    <location>
        <begin position="628"/>
        <end position="643"/>
    </location>
</feature>
<keyword evidence="2" id="KW-1133">Transmembrane helix</keyword>
<feature type="domain" description="Trimeric autotransporter adhesin YadA-like head" evidence="3">
    <location>
        <begin position="231"/>
        <end position="255"/>
    </location>
</feature>
<feature type="compositionally biased region" description="Polar residues" evidence="1">
    <location>
        <begin position="608"/>
        <end position="625"/>
    </location>
</feature>
<keyword evidence="2" id="KW-0812">Transmembrane</keyword>
<evidence type="ECO:0000259" key="3">
    <source>
        <dbReference type="Pfam" id="PF05658"/>
    </source>
</evidence>
<feature type="domain" description="Trimeric autotransporter adhesin YadA-like head" evidence="3">
    <location>
        <begin position="970"/>
        <end position="992"/>
    </location>
</feature>
<dbReference type="InterPro" id="IPR024973">
    <property type="entry name" value="ESPR"/>
</dbReference>
<reference evidence="5" key="1">
    <citation type="submission" date="2019-03" db="EMBL/GenBank/DDBJ databases">
        <authorList>
            <consortium name="Pathogen Informatics"/>
        </authorList>
    </citation>
    <scope>NUCLEOTIDE SEQUENCE</scope>
    <source>
        <strain evidence="5">Unknown</strain>
    </source>
</reference>
<dbReference type="InterPro" id="IPR011049">
    <property type="entry name" value="Serralysin-like_metalloprot_C"/>
</dbReference>
<dbReference type="EMBL" id="CAAHDN010000013">
    <property type="protein sequence ID" value="VGM95820.1"/>
    <property type="molecule type" value="Genomic_DNA"/>
</dbReference>
<feature type="domain" description="Trimeric autotransporter adhesin YadA-like head" evidence="3">
    <location>
        <begin position="994"/>
        <end position="1020"/>
    </location>
</feature>
<evidence type="ECO:0000313" key="5">
    <source>
        <dbReference type="EMBL" id="VGM95820.1"/>
    </source>
</evidence>
<feature type="domain" description="Trimeric autotransporter adhesin YadA-like head" evidence="3">
    <location>
        <begin position="1389"/>
        <end position="1415"/>
    </location>
</feature>
<dbReference type="InterPro" id="IPR037174">
    <property type="entry name" value="Trimeric_adhesin"/>
</dbReference>
<feature type="domain" description="Trimeric autotransporter adhesin YadA-like head" evidence="3">
    <location>
        <begin position="192"/>
        <end position="211"/>
    </location>
</feature>
<feature type="domain" description="Trimeric autotransporter adhesin YadA-like head" evidence="3">
    <location>
        <begin position="348"/>
        <end position="369"/>
    </location>
</feature>
<feature type="domain" description="Trimeric autotransporter adhesin YadA-like head" evidence="3">
    <location>
        <begin position="1036"/>
        <end position="1062"/>
    </location>
</feature>
<dbReference type="SUPFAM" id="SSF101999">
    <property type="entry name" value="Trimeric adhesin"/>
    <property type="match status" value="1"/>
</dbReference>
<feature type="domain" description="Trimeric autotransporter adhesin YadA-like head" evidence="3">
    <location>
        <begin position="886"/>
        <end position="906"/>
    </location>
</feature>
<feature type="domain" description="ESPR" evidence="4">
    <location>
        <begin position="1"/>
        <end position="37"/>
    </location>
</feature>
<dbReference type="GO" id="GO:0019867">
    <property type="term" value="C:outer membrane"/>
    <property type="evidence" value="ECO:0007669"/>
    <property type="project" value="InterPro"/>
</dbReference>
<evidence type="ECO:0000256" key="2">
    <source>
        <dbReference type="SAM" id="Phobius"/>
    </source>
</evidence>
<feature type="domain" description="Trimeric autotransporter adhesin YadA-like head" evidence="3">
    <location>
        <begin position="163"/>
        <end position="187"/>
    </location>
</feature>
<keyword evidence="2" id="KW-0472">Membrane</keyword>
<sequence length="2747" mass="272547">MNKIFRIIWNHAQQNWVVTSELASRQGKSNSLVDSSTQPTKSIKNFFLNLISLSVLMSFPLAANAYVAIGGTAEYSGIAQQDAGEATINAQRKPLTATASDNFGHNALNYNNPGNLSYTNPTQNDSTGRYSGNLIAATGIAIGAGANAIFDSRFNQSNQSGAGSSGIAIGDYSKASGPLSFALGAYSIGSEVGATAIGTASRASGFNSLALMRQSAATNDYAMAIGTVAWASGKGSLAMGQSSQAAGNRSIAIGSADVVGGTAGNGARVTNYDENTNTQALGDRSIAFGANARTAQSAEDSVALGTKANAQSRADVAMGSGAVANGTTTTNTQPINNANVQREVASAAVALGAGANATGRNAVAIGAGAQADTTGLPNSLAAQKRADNVAIGAAAKAAYNAVASGFKSNAAGTGSVAIGSGAKADAQNMIAIGINAGAGGNATNAHGIAIGNGAGKNVISGTENVAIGKDAGSNVAGNTNYAMGVGAGSNVEGADNFAAVIRAGQNVKGSQNIALGYWAGQNIQGSSNIAIGKNAGQYTENEKLTSNNNIAIGTSSKANPGSNGNSATAIGTNSNALANAATALGVSAQALGVASVAIGQDALATAGTPVSSGSSVETGATTAVGRQSKATSGSASAFGSNANASGEGATALGVSSSASGKYAVASGVQSNASGIQSTAIGRAAQASANDTIAIGSNAQANSVNAVALGINAQALAANAISIGNGNVVTGQNSGAIGDPTTITGSGTYSIGNNNGTITSSGSGVFGNENNLSAAGDNNRVIGNNNTLQNSASGDMVMGARNIIQGATDSEIIGNSNNVQGKQVGVFGDSNTLTASAGQSRVLGNNNYVNGGTALVLANNANVNKTSGADSNGSIAIGNNVTTEFNNSTAIGTNAKALNSASTAIGVSAEANSINALAIGSSSNAQAVQSVAVGKSAHAYSTDSLALGTSSAANGNSAIAIGKSATTAKLNSMAVGVEANANGDGSAAFGKKATAKGDNTLAAGSSAKALTEGSTALGASANASGNASLAVGNTARAEGNNAMAVGQNSQAVGASSVAVGMESLAKTNNSTALGYQAKAEGNSALAMGYGAQATLAGSVALGEGSNTAAAAAKTSSATVNGITYSGFAGDKIGTSRVVSVGTTEEGQQRQIKNVAAGQVTATSTDAINGSQLYMVANTVGNVATTMKNILGGNAQLDSNTGNITMSDIGGTGQNTINDAIKAAKTEVKAGTNVTDVATSTDKTDGHTIYTVNANGTTVSKGSDLVKVTPGTKDANNVTDYAVDLSDGAKESLGKADTALQSWTAKIDDDEVKTITKNDNSLSFTAGDNITLENDSGKLKISAPINGSVTNGDTGLVNGGTVYNAIEAAKTHYYSVNDNGTQGANYKNNGATGVNALAAGVGAQATGENVVSIGHSAGSNDSAAKNSVYIGEQAGKDSTTNSARPENVYIGNGAGKNTAGGWNTAIGTQNAGVGITGDLNVALGQATLYNVTGNENTGLGVYAGQNSTGNNNTSVGAQAGRKVKGNNNTSVGYNAGTNSTGSNNVALGNEAGQAVTMNDTVSIGNAAKANAQNGDVALGANAVTATVVGTDSADINGLVYGGFAGNDPKSTVSVGKKGAERTITNVAAGRISKTSTDAINGSQLYAVADTLGNVANSVVSNLGGNAEVDEDGNITMTNIAGTGKDTVDEAIKATKTEVVAGNQVTVTTEVDNNDGHTKYTVNATKTTVAGNGDVVITGNGTADADGVIAYTADLSQDTKDNIQKGVDAKDTIDTLGVNFGGDTGKTFARKLGEQANVKGGATGELTDGNIGVVSDGKDTLNVKLAKNIDLTDEGTLSIGDTLVTNDTVATDTVTANNVNVGGTTITDGKVDGLADRNAHDDADYGILGNENRAATESAVKKVDDKINNAKFGLKAQDNNTVVKNLDETIDVVGADSNISTKVVGEQLQIELAKTLDLGKDGSVTAGDTTLNNGGVTIKDGPSITKDGGINAGNKPITNVASGGDVDSNAANIGDVNKAVNASGWNIQGNGTTNGKVVNNNIVNFVNGTGTTATVTGSDGSYSVKYDVNKTTFNTDDSGNVSAVKNGDNFATAKDVADAINNAQKTVEVVKGTNIASVDKQTKGKKTTFTVNAKGTKVTQGDGLTVTSADAADNVTDYTVALSEKTKEDIKKGVDAKEKVDSATFGLKGQDGQTVTNTLNNTVEVVGADKNISTKVEGGKLQIELAKTLDLGEDGSVKMGDTNVNDNGLTINNGPSITKDGINAGGNKITNVAPGENPTDAVNKSQLDEVAGNAAKHNTVVGTAPITVDDSEKNAEGGIKYKIGVTTSALAANANGSIDAPTNTDALITAANVASAINASGFTLTTSQSGGEVEGTTNELVNPGETVTIDAGKNIKVTQAAGKITVATINNPNFSEVTIGDKSGDNTVLTSTKDGLSVGGDKITNVASGGDVDTNAANIGDVNKAGWNIQGNGAPNGKVVNNNTVNFVNGTGTTATVTGTDGSYSVKYDVNKTTFNTDDSGNVSAVENGDNFATAKDVADAINNAQKTVEVVKGTNIASVDKKTEGKKTTFTVNAKGTKVTQGDGITVTSEGVADNVTDYKVALSEKTKEDIKKGVDAKEKVDSATFGLKGQDGQTVTNTLNNTVEVVGADKNISTKVEGGKLQIELAKTLDLGENGSVTMGDTNVNGNGLTITGGPSITKGGIDAGGKQITNVASGGDVDTNAANIGDLKNATSKVALQWVIPMLMVMA</sequence>
<feature type="domain" description="Trimeric autotransporter adhesin YadA-like head" evidence="3">
    <location>
        <begin position="399"/>
        <end position="422"/>
    </location>
</feature>
<evidence type="ECO:0000259" key="4">
    <source>
        <dbReference type="Pfam" id="PF13018"/>
    </source>
</evidence>
<feature type="domain" description="Trimeric autotransporter adhesin YadA-like head" evidence="3">
    <location>
        <begin position="672"/>
        <end position="698"/>
    </location>
</feature>
<accession>A0A486XBQ2</accession>
<name>A0A486XBQ2_9PAST</name>
<feature type="domain" description="Trimeric autotransporter adhesin YadA-like head" evidence="3">
    <location>
        <begin position="940"/>
        <end position="964"/>
    </location>
</feature>
<dbReference type="Gene3D" id="1.20.5.170">
    <property type="match status" value="2"/>
</dbReference>
<proteinExistence type="predicted"/>
<protein>
    <submittedName>
        <fullName evidence="5">Hep_Hag</fullName>
    </submittedName>
</protein>
<dbReference type="Gene3D" id="2.20.70.140">
    <property type="match status" value="3"/>
</dbReference>